<proteinExistence type="predicted"/>
<organism evidence="2 3">
    <name type="scientific">Schizothecium vesticola</name>
    <dbReference type="NCBI Taxonomy" id="314040"/>
    <lineage>
        <taxon>Eukaryota</taxon>
        <taxon>Fungi</taxon>
        <taxon>Dikarya</taxon>
        <taxon>Ascomycota</taxon>
        <taxon>Pezizomycotina</taxon>
        <taxon>Sordariomycetes</taxon>
        <taxon>Sordariomycetidae</taxon>
        <taxon>Sordariales</taxon>
        <taxon>Schizotheciaceae</taxon>
        <taxon>Schizothecium</taxon>
    </lineage>
</organism>
<evidence type="ECO:0000313" key="2">
    <source>
        <dbReference type="EMBL" id="KAK0743147.1"/>
    </source>
</evidence>
<keyword evidence="3" id="KW-1185">Reference proteome</keyword>
<dbReference type="EMBL" id="JAUKUD010000005">
    <property type="protein sequence ID" value="KAK0743147.1"/>
    <property type="molecule type" value="Genomic_DNA"/>
</dbReference>
<feature type="region of interest" description="Disordered" evidence="1">
    <location>
        <begin position="17"/>
        <end position="49"/>
    </location>
</feature>
<dbReference type="AlphaFoldDB" id="A0AA40K2E8"/>
<comment type="caution">
    <text evidence="2">The sequence shown here is derived from an EMBL/GenBank/DDBJ whole genome shotgun (WGS) entry which is preliminary data.</text>
</comment>
<gene>
    <name evidence="2" type="ORF">B0T18DRAFT_176753</name>
</gene>
<protein>
    <submittedName>
        <fullName evidence="2">Uncharacterized protein</fullName>
    </submittedName>
</protein>
<accession>A0AA40K2E8</accession>
<dbReference type="Proteomes" id="UP001172155">
    <property type="component" value="Unassembled WGS sequence"/>
</dbReference>
<reference evidence="2" key="1">
    <citation type="submission" date="2023-06" db="EMBL/GenBank/DDBJ databases">
        <title>Genome-scale phylogeny and comparative genomics of the fungal order Sordariales.</title>
        <authorList>
            <consortium name="Lawrence Berkeley National Laboratory"/>
            <person name="Hensen N."/>
            <person name="Bonometti L."/>
            <person name="Westerberg I."/>
            <person name="Brannstrom I.O."/>
            <person name="Guillou S."/>
            <person name="Cros-Aarteil S."/>
            <person name="Calhoun S."/>
            <person name="Haridas S."/>
            <person name="Kuo A."/>
            <person name="Mondo S."/>
            <person name="Pangilinan J."/>
            <person name="Riley R."/>
            <person name="LaButti K."/>
            <person name="Andreopoulos B."/>
            <person name="Lipzen A."/>
            <person name="Chen C."/>
            <person name="Yanf M."/>
            <person name="Daum C."/>
            <person name="Ng V."/>
            <person name="Clum A."/>
            <person name="Steindorff A."/>
            <person name="Ohm R."/>
            <person name="Martin F."/>
            <person name="Silar P."/>
            <person name="Natvig D."/>
            <person name="Lalanne C."/>
            <person name="Gautier V."/>
            <person name="Ament-velasquez S.L."/>
            <person name="Kruys A."/>
            <person name="Hutchinson M.I."/>
            <person name="Powell A.J."/>
            <person name="Barry K."/>
            <person name="Miller A.N."/>
            <person name="Grigoriev I.V."/>
            <person name="Debuchy R."/>
            <person name="Gladieux P."/>
            <person name="Thoren M.H."/>
            <person name="Johannesson H."/>
        </authorList>
    </citation>
    <scope>NUCLEOTIDE SEQUENCE</scope>
    <source>
        <strain evidence="2">SMH3187-1</strain>
    </source>
</reference>
<evidence type="ECO:0000256" key="1">
    <source>
        <dbReference type="SAM" id="MobiDB-lite"/>
    </source>
</evidence>
<evidence type="ECO:0000313" key="3">
    <source>
        <dbReference type="Proteomes" id="UP001172155"/>
    </source>
</evidence>
<name>A0AA40K2E8_9PEZI</name>
<sequence>MSCGNVECVCPRLSGVASASPRANRPKPTAVSFPSGTHLGRLGGRIASHGPMVRHRRRSVDSTPKINKQNKSDVTWRWEKSEWENYVPIKKPPVYIGKGETRWMLLGVGSHVSVRAPEASQGLVEPVTPVGGVEGRGLGGGVEIGQTSARPGWVRTLLEHRRATNDVDNDRDRQYAFHERYPRAVGVTFYLTLSLSLSGAILQILRTLLSSETSIHSAISTLAWNMDNVTIDLMKGRNTPWRHSGSAFHSRCQFRNKYPLDFIASLSTYLGRYFLNVQGGIGGNGL</sequence>